<evidence type="ECO:0000313" key="5">
    <source>
        <dbReference type="EMBL" id="PRY19846.1"/>
    </source>
</evidence>
<dbReference type="Gene3D" id="1.25.40.10">
    <property type="entry name" value="Tetratricopeptide repeat domain"/>
    <property type="match status" value="4"/>
</dbReference>
<evidence type="ECO:0000256" key="2">
    <source>
        <dbReference type="ARBA" id="ARBA00022803"/>
    </source>
</evidence>
<comment type="caution">
    <text evidence="5">The sequence shown here is derived from an EMBL/GenBank/DDBJ whole genome shotgun (WGS) entry which is preliminary data.</text>
</comment>
<keyword evidence="2 3" id="KW-0802">TPR repeat</keyword>
<feature type="chain" id="PRO_5015671947" evidence="4">
    <location>
        <begin position="24"/>
        <end position="811"/>
    </location>
</feature>
<dbReference type="InterPro" id="IPR019734">
    <property type="entry name" value="TPR_rpt"/>
</dbReference>
<dbReference type="AlphaFoldDB" id="A0A2T0RF71"/>
<gene>
    <name evidence="5" type="ORF">CLV78_11710</name>
</gene>
<feature type="repeat" description="TPR" evidence="3">
    <location>
        <begin position="760"/>
        <end position="793"/>
    </location>
</feature>
<dbReference type="Pfam" id="PF14559">
    <property type="entry name" value="TPR_19"/>
    <property type="match status" value="3"/>
</dbReference>
<keyword evidence="6" id="KW-1185">Reference proteome</keyword>
<sequence>MNFKSVRRLRNAAILLCATVTLAACDSAEDRAEEHFQNALELMEQGDVERAYVELRNVFKLNGKHREARTLYADHLREIDDPVEAISHYRLLVEQYPDDISSHVAIAEIAINFNEWVLVEDKVAELDDLGATGPEVDALRLVLKYRAAVQAQDADARRAVAEEAAALKAEIPDNEVNRAIIIDNLLLDGENEAALVEINEALALIPTNRQFHQLRLQALGRAGDRDGMEQALLQMIEQFPDEASLSTALVRLYSSEGQTQKAEDFLRGRIVHDVANDENRTALVLYLAATKGSDAALKQAESFVEEGTNDDYFRTLTATIKFENGQTDEAIAEVENVLTGAEDGEQTNRIKVALAEMLLKTGNEVGARSQIEGVLENDPTMVDALRMRAEWLIRSDRADQAILDLRTALDQDPDNVPVLSLMAQAHLRNGDRDLAAETLSLATAASNNAPAESLAQARHLIANSRFIPAETVLIDSLRLAPNHPELLAELGMLYVRMEDWPRAEQVENTLRDLDTPGSKATADQIRLAILRVRQQGDAAIAFLEGLAEEQGGQLGTSVEILRSHIAQGNTDAAREHVDDLLSQAPNDPTLRYLSAAVDVAGGDFSAAETTYRDLLAENPGFDRAWMELVRILNMTGRSEEAEQAVADGLTAVPGSPQLLWAQATIHERNREFDAAIDIYETLYERNTGSVLVANNLASLLSTVRQDDESLERAYRIARRLRETDLPPYQDTYGWIAYRRGEFDDALRHLEPAAKGLPEDPLVQYHLALTYMALEQNAKALEQFQKTLDVARDDPRPAFDDAREKVKMLQSQ</sequence>
<keyword evidence="1" id="KW-0677">Repeat</keyword>
<dbReference type="RefSeq" id="WP_106208196.1">
    <property type="nucleotide sequence ID" value="NZ_PVTD01000017.1"/>
</dbReference>
<dbReference type="Proteomes" id="UP000239480">
    <property type="component" value="Unassembled WGS sequence"/>
</dbReference>
<evidence type="ECO:0000256" key="4">
    <source>
        <dbReference type="SAM" id="SignalP"/>
    </source>
</evidence>
<dbReference type="SUPFAM" id="SSF48452">
    <property type="entry name" value="TPR-like"/>
    <property type="match status" value="4"/>
</dbReference>
<evidence type="ECO:0000313" key="6">
    <source>
        <dbReference type="Proteomes" id="UP000239480"/>
    </source>
</evidence>
<dbReference type="SMART" id="SM00028">
    <property type="entry name" value="TPR"/>
    <property type="match status" value="5"/>
</dbReference>
<evidence type="ECO:0000256" key="1">
    <source>
        <dbReference type="ARBA" id="ARBA00022737"/>
    </source>
</evidence>
<name>A0A2T0RF71_9RHOB</name>
<dbReference type="EMBL" id="PVTD01000017">
    <property type="protein sequence ID" value="PRY19846.1"/>
    <property type="molecule type" value="Genomic_DNA"/>
</dbReference>
<protein>
    <submittedName>
        <fullName evidence="5">Flp pilus assembly protein TadD</fullName>
    </submittedName>
</protein>
<reference evidence="5 6" key="1">
    <citation type="submission" date="2018-03" db="EMBL/GenBank/DDBJ databases">
        <title>Genomic Encyclopedia of Archaeal and Bacterial Type Strains, Phase II (KMG-II): from individual species to whole genera.</title>
        <authorList>
            <person name="Goeker M."/>
        </authorList>
    </citation>
    <scope>NUCLEOTIDE SEQUENCE [LARGE SCALE GENOMIC DNA]</scope>
    <source>
        <strain evidence="5 6">DSM 29328</strain>
    </source>
</reference>
<dbReference type="PANTHER" id="PTHR45586:SF1">
    <property type="entry name" value="LIPOPOLYSACCHARIDE ASSEMBLY PROTEIN B"/>
    <property type="match status" value="1"/>
</dbReference>
<dbReference type="Pfam" id="PF13432">
    <property type="entry name" value="TPR_16"/>
    <property type="match status" value="2"/>
</dbReference>
<accession>A0A2T0RF71</accession>
<dbReference type="PROSITE" id="PS51257">
    <property type="entry name" value="PROKAR_LIPOPROTEIN"/>
    <property type="match status" value="1"/>
</dbReference>
<evidence type="ECO:0000256" key="3">
    <source>
        <dbReference type="PROSITE-ProRule" id="PRU00339"/>
    </source>
</evidence>
<dbReference type="PANTHER" id="PTHR45586">
    <property type="entry name" value="TPR REPEAT-CONTAINING PROTEIN PA4667"/>
    <property type="match status" value="1"/>
</dbReference>
<dbReference type="InterPro" id="IPR011990">
    <property type="entry name" value="TPR-like_helical_dom_sf"/>
</dbReference>
<proteinExistence type="predicted"/>
<dbReference type="OrthoDB" id="7637125at2"/>
<dbReference type="InterPro" id="IPR051012">
    <property type="entry name" value="CellSynth/LPSAsmb/PSIAsmb"/>
</dbReference>
<feature type="signal peptide" evidence="4">
    <location>
        <begin position="1"/>
        <end position="23"/>
    </location>
</feature>
<organism evidence="5 6">
    <name type="scientific">Aliiruegeria haliotis</name>
    <dbReference type="NCBI Taxonomy" id="1280846"/>
    <lineage>
        <taxon>Bacteria</taxon>
        <taxon>Pseudomonadati</taxon>
        <taxon>Pseudomonadota</taxon>
        <taxon>Alphaproteobacteria</taxon>
        <taxon>Rhodobacterales</taxon>
        <taxon>Roseobacteraceae</taxon>
        <taxon>Aliiruegeria</taxon>
    </lineage>
</organism>
<keyword evidence="4" id="KW-0732">Signal</keyword>
<dbReference type="PROSITE" id="PS50005">
    <property type="entry name" value="TPR"/>
    <property type="match status" value="1"/>
</dbReference>